<dbReference type="AlphaFoldDB" id="A0A653ADH1"/>
<evidence type="ECO:0000259" key="1">
    <source>
        <dbReference type="Pfam" id="PF21544"/>
    </source>
</evidence>
<dbReference type="InterPro" id="IPR048954">
    <property type="entry name" value="PorZ_N"/>
</dbReference>
<dbReference type="Pfam" id="PF21544">
    <property type="entry name" value="PorZ_N_b_propeller"/>
    <property type="match status" value="1"/>
</dbReference>
<sequence>MNKKIIFFISFLFLSVYFIEAQIAMGEWRTHFAYNNVNQLAQSENKIFAVSDGALFSIDKRDGNMEFYSKISGLNGTSISKIKYDDTSKKLLIIYTNGNIDFMSENGVENLPDFYNKQMSADKSVNHILFSANKAFLSCNFGIVTLNMSKQEIQDTYYIGANATEIKVLNTTVFNNQIYATSATDIYVASLSDPYLISYEHWTKLTGLPGSGNFQSLVAFGDYLILMRNGKLYKKGTDNIWSNLDVSGTYTNIIPSGNYLQAYTATNTYLYDKQLVKNTVSGLTLSYDGSYDANSGLFWFAVGAQGVVQYNVSVGTLSASIKPDGPAVNSPYEMLFTGQKLFVVPGSKWVGPSGKDGSVMILENNKWSNILNSSIQNALKIKVQDFTSIAVDPDDDKHFFVTSASSGVYEFKDDVFLKYYDKTNSTIEGALGIADYLYQWVDNAIFDRNKNLWITNDLVSNSIKVRLSNGNWTQLHYDGVSNKQSLGKILISAQNPNQKWVLSRRHLAGICIFDDGGTIEDQEDDKMVFYSSFIDTDKGGYITPNFFYCLVQDNNNVIWVGTDQGPLLFNNPAKAFDANFTCSRVKIPRNDGTNLADYLLESERIKAIAIDGANRKWIGTETSGVYLMSENGQQTLKHFTAENSPLLSNSILSIAINPVTGEVFFGTANGLVSYQSDAAEGTGTFENVHAYPNPVRENFTGVITITGLVDKTNVKITDLAGNLVCQTVSNGSIATWDGKNKYGKKVSTGVYLVICISPDGQESTTTKILIIN</sequence>
<dbReference type="SUPFAM" id="SSF50998">
    <property type="entry name" value="Quinoprotein alcohol dehydrogenase-like"/>
    <property type="match status" value="1"/>
</dbReference>
<protein>
    <submittedName>
        <fullName evidence="2">Putative immunoreactive 84 kDa antigen PG93</fullName>
    </submittedName>
</protein>
<dbReference type="Gene3D" id="2.130.10.10">
    <property type="entry name" value="YVTN repeat-like/Quinoprotein amine dehydrogenase"/>
    <property type="match status" value="2"/>
</dbReference>
<dbReference type="Pfam" id="PF07494">
    <property type="entry name" value="Reg_prop"/>
    <property type="match status" value="1"/>
</dbReference>
<dbReference type="InterPro" id="IPR015943">
    <property type="entry name" value="WD40/YVTN_repeat-like_dom_sf"/>
</dbReference>
<dbReference type="InterPro" id="IPR026444">
    <property type="entry name" value="Secre_tail"/>
</dbReference>
<feature type="domain" description="PorZ N-terminal beta-propeller" evidence="1">
    <location>
        <begin position="47"/>
        <end position="203"/>
    </location>
</feature>
<gene>
    <name evidence="2" type="ORF">TRIP_D380044</name>
</gene>
<reference evidence="2" key="1">
    <citation type="submission" date="2018-07" db="EMBL/GenBank/DDBJ databases">
        <authorList>
            <consortium name="Genoscope - CEA"/>
            <person name="William W."/>
        </authorList>
    </citation>
    <scope>NUCLEOTIDE SEQUENCE</scope>
    <source>
        <strain evidence="2">IK1</strain>
    </source>
</reference>
<dbReference type="SUPFAM" id="SSF63829">
    <property type="entry name" value="Calcium-dependent phosphotriesterase"/>
    <property type="match status" value="1"/>
</dbReference>
<dbReference type="NCBIfam" id="TIGR04183">
    <property type="entry name" value="Por_Secre_tail"/>
    <property type="match status" value="1"/>
</dbReference>
<dbReference type="EMBL" id="UPXZ01000032">
    <property type="protein sequence ID" value="VBB46066.1"/>
    <property type="molecule type" value="Genomic_DNA"/>
</dbReference>
<organism evidence="2">
    <name type="scientific">uncultured Paludibacter sp</name>
    <dbReference type="NCBI Taxonomy" id="497635"/>
    <lineage>
        <taxon>Bacteria</taxon>
        <taxon>Pseudomonadati</taxon>
        <taxon>Bacteroidota</taxon>
        <taxon>Bacteroidia</taxon>
        <taxon>Bacteroidales</taxon>
        <taxon>Paludibacteraceae</taxon>
        <taxon>Paludibacter</taxon>
        <taxon>environmental samples</taxon>
    </lineage>
</organism>
<dbReference type="InterPro" id="IPR011110">
    <property type="entry name" value="Reg_prop"/>
</dbReference>
<evidence type="ECO:0000313" key="2">
    <source>
        <dbReference type="EMBL" id="VBB46066.1"/>
    </source>
</evidence>
<proteinExistence type="predicted"/>
<name>A0A653ADH1_9BACT</name>
<dbReference type="InterPro" id="IPR011047">
    <property type="entry name" value="Quinoprotein_ADH-like_sf"/>
</dbReference>
<accession>A0A653ADH1</accession>